<organism evidence="2 3">
    <name type="scientific">Streptomyces tsukubensis (strain DSM 42081 / NBRC 108919 / NRRL 18488 / 9993)</name>
    <dbReference type="NCBI Taxonomy" id="1114943"/>
    <lineage>
        <taxon>Bacteria</taxon>
        <taxon>Bacillati</taxon>
        <taxon>Actinomycetota</taxon>
        <taxon>Actinomycetes</taxon>
        <taxon>Kitasatosporales</taxon>
        <taxon>Streptomycetaceae</taxon>
        <taxon>Streptomyces</taxon>
    </lineage>
</organism>
<dbReference type="Proteomes" id="UP000005940">
    <property type="component" value="Chromosome"/>
</dbReference>
<reference evidence="2 3" key="1">
    <citation type="journal article" date="2012" name="J. Bacteriol.">
        <title>Draft genome of Streptomyces tsukubaensis NRRL 18488, the producer of the clinically important immunosuppressant tacrolimus (FK506).</title>
        <authorList>
            <person name="Barreiro C."/>
            <person name="Prieto C."/>
            <person name="Sola-Landa A."/>
            <person name="Solera E."/>
            <person name="Martinez-Castro M."/>
            <person name="Perez-Redondo R."/>
            <person name="Garcia-Estrada C."/>
            <person name="Aparicio J.F."/>
            <person name="Fernandez-Martinez L.T."/>
            <person name="Santos-Aberturas J."/>
            <person name="Salehi-Najafabadi Z."/>
            <person name="Rodriguez-Garcia A."/>
            <person name="Tauch A."/>
            <person name="Martin J.F."/>
        </authorList>
    </citation>
    <scope>NUCLEOTIDE SEQUENCE [LARGE SCALE GENOMIC DNA]</scope>
    <source>
        <strain evidence="3">DSM 42081 / NBRC 108919 / NRRL 18488 / 9993</strain>
    </source>
</reference>
<feature type="compositionally biased region" description="Pro residues" evidence="1">
    <location>
        <begin position="177"/>
        <end position="196"/>
    </location>
</feature>
<proteinExistence type="predicted"/>
<accession>I2N7X9</accession>
<sequence length="196" mass="22011">MIAFLWERSLSAYLPVEEALGRALSDDSGSGQELVVAYWDRLGDYTQGEERHWTPVDWINHLDDPTFEWPFATDNLGVREPVFHLSVDLHPADRDLGSAEWATIAHRLAITAGLAPPLDDQGCQWVAFQARPRRLDLLANLIRLDGAWQQLPADPLRAVMNQIRRVEHDFRLIPAHPATPPPAPPTAPPTRGPGRR</sequence>
<dbReference type="EMBL" id="CP029159">
    <property type="protein sequence ID" value="QKM66988.1"/>
    <property type="molecule type" value="Genomic_DNA"/>
</dbReference>
<feature type="region of interest" description="Disordered" evidence="1">
    <location>
        <begin position="174"/>
        <end position="196"/>
    </location>
</feature>
<dbReference type="RefSeq" id="WP_006346002.1">
    <property type="nucleotide sequence ID" value="NZ_CP029159.1"/>
</dbReference>
<name>I2N7X9_STRT9</name>
<dbReference type="AlphaFoldDB" id="I2N7X9"/>
<protein>
    <submittedName>
        <fullName evidence="2">Uncharacterized protein</fullName>
    </submittedName>
</protein>
<keyword evidence="3" id="KW-1185">Reference proteome</keyword>
<evidence type="ECO:0000313" key="3">
    <source>
        <dbReference type="Proteomes" id="UP000005940"/>
    </source>
</evidence>
<evidence type="ECO:0000313" key="2">
    <source>
        <dbReference type="EMBL" id="QKM66988.1"/>
    </source>
</evidence>
<gene>
    <name evidence="2" type="ORF">STSU_007200</name>
</gene>
<evidence type="ECO:0000256" key="1">
    <source>
        <dbReference type="SAM" id="MobiDB-lite"/>
    </source>
</evidence>